<accession>A0A0V1IMK7</accession>
<dbReference type="Proteomes" id="UP000054805">
    <property type="component" value="Unassembled WGS sequence"/>
</dbReference>
<proteinExistence type="predicted"/>
<dbReference type="AlphaFoldDB" id="A0A0V1IMK7"/>
<protein>
    <submittedName>
        <fullName evidence="1">Uncharacterized protein</fullName>
    </submittedName>
</protein>
<evidence type="ECO:0000313" key="1">
    <source>
        <dbReference type="EMBL" id="KRZ24016.1"/>
    </source>
</evidence>
<keyword evidence="2" id="KW-1185">Reference proteome</keyword>
<name>A0A0V1IMK7_TRIPS</name>
<gene>
    <name evidence="1" type="ORF">T4B_14786</name>
</gene>
<dbReference type="EMBL" id="JYDS01000130">
    <property type="protein sequence ID" value="KRZ24016.1"/>
    <property type="molecule type" value="Genomic_DNA"/>
</dbReference>
<sequence length="65" mass="7528">MPFGSYDGYNRSSSSTNYKAKVRRDDCADFAMLENAVSYFDEGQKNAVFTNVRMWTLFIAKHYVL</sequence>
<organism evidence="1 2">
    <name type="scientific">Trichinella pseudospiralis</name>
    <name type="common">Parasitic roundworm</name>
    <dbReference type="NCBI Taxonomy" id="6337"/>
    <lineage>
        <taxon>Eukaryota</taxon>
        <taxon>Metazoa</taxon>
        <taxon>Ecdysozoa</taxon>
        <taxon>Nematoda</taxon>
        <taxon>Enoplea</taxon>
        <taxon>Dorylaimia</taxon>
        <taxon>Trichinellida</taxon>
        <taxon>Trichinellidae</taxon>
        <taxon>Trichinella</taxon>
    </lineage>
</organism>
<reference evidence="1 2" key="1">
    <citation type="submission" date="2015-01" db="EMBL/GenBank/DDBJ databases">
        <title>Evolution of Trichinella species and genotypes.</title>
        <authorList>
            <person name="Korhonen P.K."/>
            <person name="Edoardo P."/>
            <person name="Giuseppe L.R."/>
            <person name="Gasser R.B."/>
        </authorList>
    </citation>
    <scope>NUCLEOTIDE SEQUENCE [LARGE SCALE GENOMIC DNA]</scope>
    <source>
        <strain evidence="1">ISS588</strain>
    </source>
</reference>
<evidence type="ECO:0000313" key="2">
    <source>
        <dbReference type="Proteomes" id="UP000054805"/>
    </source>
</evidence>
<comment type="caution">
    <text evidence="1">The sequence shown here is derived from an EMBL/GenBank/DDBJ whole genome shotgun (WGS) entry which is preliminary data.</text>
</comment>